<evidence type="ECO:0000313" key="4">
    <source>
        <dbReference type="WBParaSite" id="SMUV_0000048801-mRNA-1"/>
    </source>
</evidence>
<reference evidence="4" key="1">
    <citation type="submission" date="2017-02" db="UniProtKB">
        <authorList>
            <consortium name="WormBaseParasite"/>
        </authorList>
    </citation>
    <scope>IDENTIFICATION</scope>
</reference>
<dbReference type="InterPro" id="IPR045030">
    <property type="entry name" value="LYSM1-4"/>
</dbReference>
<dbReference type="WBParaSite" id="SMUV_0000048801-mRNA-1">
    <property type="protein sequence ID" value="SMUV_0000048801-mRNA-1"/>
    <property type="gene ID" value="SMUV_0000048801"/>
</dbReference>
<keyword evidence="3" id="KW-1185">Reference proteome</keyword>
<feature type="region of interest" description="Disordered" evidence="1">
    <location>
        <begin position="104"/>
        <end position="126"/>
    </location>
</feature>
<feature type="domain" description="LysM" evidence="2">
    <location>
        <begin position="44"/>
        <end position="88"/>
    </location>
</feature>
<dbReference type="AlphaFoldDB" id="A0A0N5A8S8"/>
<dbReference type="InterPro" id="IPR018392">
    <property type="entry name" value="LysM"/>
</dbReference>
<dbReference type="SUPFAM" id="SSF54106">
    <property type="entry name" value="LysM domain"/>
    <property type="match status" value="1"/>
</dbReference>
<dbReference type="Gene3D" id="3.10.350.10">
    <property type="entry name" value="LysM domain"/>
    <property type="match status" value="1"/>
</dbReference>
<dbReference type="PANTHER" id="PTHR20932:SF13">
    <property type="entry name" value="LD36653P"/>
    <property type="match status" value="1"/>
</dbReference>
<evidence type="ECO:0000256" key="1">
    <source>
        <dbReference type="SAM" id="MobiDB-lite"/>
    </source>
</evidence>
<dbReference type="CDD" id="cd00118">
    <property type="entry name" value="LysM"/>
    <property type="match status" value="1"/>
</dbReference>
<name>A0A0N5A8S8_9BILA</name>
<feature type="compositionally biased region" description="Acidic residues" evidence="1">
    <location>
        <begin position="117"/>
        <end position="126"/>
    </location>
</feature>
<dbReference type="PANTHER" id="PTHR20932">
    <property type="entry name" value="LYSM AND PUTATIVE PEPTIDOGLYCAN-BINDING DOMAIN-CONTAINING PROTEIN"/>
    <property type="match status" value="1"/>
</dbReference>
<dbReference type="STRING" id="451379.A0A0N5A8S8"/>
<dbReference type="Pfam" id="PF01476">
    <property type="entry name" value="LysM"/>
    <property type="match status" value="1"/>
</dbReference>
<dbReference type="PROSITE" id="PS51782">
    <property type="entry name" value="LYSM"/>
    <property type="match status" value="1"/>
</dbReference>
<sequence length="188" mass="20932">MLLSTAENSQSQESSMTELIEIRSRAGRAVRDDPSKNISDKILIEKKVKPGDSLNKIALQYSVPVFEIKRVNGIVADQEIFALPSVKIPISRLRKELDLEHERDLLKDDSPVSEVNSADEEDEDDETKMLVSNKNNSVYKSVNQLFKKADASVSQVRDNLLNTTPVDGAFHFVDASSPEHTHKANLAS</sequence>
<dbReference type="InterPro" id="IPR036779">
    <property type="entry name" value="LysM_dom_sf"/>
</dbReference>
<dbReference type="SMART" id="SM00257">
    <property type="entry name" value="LysM"/>
    <property type="match status" value="1"/>
</dbReference>
<evidence type="ECO:0000259" key="2">
    <source>
        <dbReference type="PROSITE" id="PS51782"/>
    </source>
</evidence>
<protein>
    <submittedName>
        <fullName evidence="4">LysM domain-containing protein</fullName>
    </submittedName>
</protein>
<proteinExistence type="predicted"/>
<evidence type="ECO:0000313" key="3">
    <source>
        <dbReference type="Proteomes" id="UP000046393"/>
    </source>
</evidence>
<accession>A0A0N5A8S8</accession>
<dbReference type="Proteomes" id="UP000046393">
    <property type="component" value="Unplaced"/>
</dbReference>
<organism evidence="3 4">
    <name type="scientific">Syphacia muris</name>
    <dbReference type="NCBI Taxonomy" id="451379"/>
    <lineage>
        <taxon>Eukaryota</taxon>
        <taxon>Metazoa</taxon>
        <taxon>Ecdysozoa</taxon>
        <taxon>Nematoda</taxon>
        <taxon>Chromadorea</taxon>
        <taxon>Rhabditida</taxon>
        <taxon>Spirurina</taxon>
        <taxon>Oxyuridomorpha</taxon>
        <taxon>Oxyuroidea</taxon>
        <taxon>Oxyuridae</taxon>
        <taxon>Syphacia</taxon>
    </lineage>
</organism>